<dbReference type="EMBL" id="CM018226">
    <property type="protein sequence ID" value="KAB1999541.1"/>
    <property type="molecule type" value="Genomic_DNA"/>
</dbReference>
<evidence type="ECO:0000256" key="1">
    <source>
        <dbReference type="SAM" id="SignalP"/>
    </source>
</evidence>
<dbReference type="AlphaFoldDB" id="A0A5J5P3B4"/>
<dbReference type="OrthoDB" id="1003307at2759"/>
<gene>
    <name evidence="2" type="ORF">ES319_D12G169300v1</name>
</gene>
<reference evidence="3" key="1">
    <citation type="journal article" date="2020" name="Nat. Genet.">
        <title>Genomic diversifications of five Gossypium allopolyploid species and their impact on cotton improvement.</title>
        <authorList>
            <person name="Chen Z.J."/>
            <person name="Sreedasyam A."/>
            <person name="Ando A."/>
            <person name="Song Q."/>
            <person name="De Santiago L.M."/>
            <person name="Hulse-Kemp A.M."/>
            <person name="Ding M."/>
            <person name="Ye W."/>
            <person name="Kirkbride R.C."/>
            <person name="Jenkins J."/>
            <person name="Plott C."/>
            <person name="Lovell J."/>
            <person name="Lin Y.M."/>
            <person name="Vaughn R."/>
            <person name="Liu B."/>
            <person name="Simpson S."/>
            <person name="Scheffler B.E."/>
            <person name="Wen L."/>
            <person name="Saski C.A."/>
            <person name="Grover C.E."/>
            <person name="Hu G."/>
            <person name="Conover J.L."/>
            <person name="Carlson J.W."/>
            <person name="Shu S."/>
            <person name="Boston L.B."/>
            <person name="Williams M."/>
            <person name="Peterson D.G."/>
            <person name="McGee K."/>
            <person name="Jones D.C."/>
            <person name="Wendel J.F."/>
            <person name="Stelly D.M."/>
            <person name="Grimwood J."/>
            <person name="Schmutz J."/>
        </authorList>
    </citation>
    <scope>NUCLEOTIDE SEQUENCE [LARGE SCALE GENOMIC DNA]</scope>
    <source>
        <strain evidence="3">cv. 3-79</strain>
    </source>
</reference>
<dbReference type="Proteomes" id="UP000327439">
    <property type="component" value="Chromosome D12"/>
</dbReference>
<proteinExistence type="predicted"/>
<protein>
    <recommendedName>
        <fullName evidence="4">Carboxypeptidase A inhibitor-like domain-containing protein</fullName>
    </recommendedName>
</protein>
<keyword evidence="3" id="KW-1185">Reference proteome</keyword>
<name>A0A5J5P3B4_GOSBA</name>
<evidence type="ECO:0008006" key="4">
    <source>
        <dbReference type="Google" id="ProtNLM"/>
    </source>
</evidence>
<feature type="chain" id="PRO_5023848605" description="Carboxypeptidase A inhibitor-like domain-containing protein" evidence="1">
    <location>
        <begin position="26"/>
        <end position="69"/>
    </location>
</feature>
<accession>A0A5J5P3B4</accession>
<sequence length="69" mass="7778">MEKFSFNLFIFSVILIFATQMIAEARGPVISCRCNKTKDCHGICALCSNYKCNNNRCTCLSDTPPFSLF</sequence>
<feature type="signal peptide" evidence="1">
    <location>
        <begin position="1"/>
        <end position="25"/>
    </location>
</feature>
<evidence type="ECO:0000313" key="3">
    <source>
        <dbReference type="Proteomes" id="UP000327439"/>
    </source>
</evidence>
<keyword evidence="1" id="KW-0732">Signal</keyword>
<evidence type="ECO:0000313" key="2">
    <source>
        <dbReference type="EMBL" id="KAB1999541.1"/>
    </source>
</evidence>
<organism evidence="2 3">
    <name type="scientific">Gossypium barbadense</name>
    <name type="common">Sea Island cotton</name>
    <name type="synonym">Hibiscus barbadensis</name>
    <dbReference type="NCBI Taxonomy" id="3634"/>
    <lineage>
        <taxon>Eukaryota</taxon>
        <taxon>Viridiplantae</taxon>
        <taxon>Streptophyta</taxon>
        <taxon>Embryophyta</taxon>
        <taxon>Tracheophyta</taxon>
        <taxon>Spermatophyta</taxon>
        <taxon>Magnoliopsida</taxon>
        <taxon>eudicotyledons</taxon>
        <taxon>Gunneridae</taxon>
        <taxon>Pentapetalae</taxon>
        <taxon>rosids</taxon>
        <taxon>malvids</taxon>
        <taxon>Malvales</taxon>
        <taxon>Malvaceae</taxon>
        <taxon>Malvoideae</taxon>
        <taxon>Gossypium</taxon>
    </lineage>
</organism>